<evidence type="ECO:0000313" key="5">
    <source>
        <dbReference type="EMBL" id="AZS50954.1"/>
    </source>
</evidence>
<dbReference type="GO" id="GO:0003700">
    <property type="term" value="F:DNA-binding transcription factor activity"/>
    <property type="evidence" value="ECO:0007669"/>
    <property type="project" value="InterPro"/>
</dbReference>
<organism evidence="5 6">
    <name type="scientific">Entomomonas moraniae</name>
    <dbReference type="NCBI Taxonomy" id="2213226"/>
    <lineage>
        <taxon>Bacteria</taxon>
        <taxon>Pseudomonadati</taxon>
        <taxon>Pseudomonadota</taxon>
        <taxon>Gammaproteobacteria</taxon>
        <taxon>Pseudomonadales</taxon>
        <taxon>Pseudomonadaceae</taxon>
        <taxon>Entomomonas</taxon>
    </lineage>
</organism>
<dbReference type="CDD" id="cd07377">
    <property type="entry name" value="WHTH_GntR"/>
    <property type="match status" value="1"/>
</dbReference>
<dbReference type="GO" id="GO:0045892">
    <property type="term" value="P:negative regulation of DNA-templated transcription"/>
    <property type="evidence" value="ECO:0007669"/>
    <property type="project" value="TreeGrafter"/>
</dbReference>
<dbReference type="Pfam" id="PF00392">
    <property type="entry name" value="GntR"/>
    <property type="match status" value="1"/>
</dbReference>
<evidence type="ECO:0000259" key="4">
    <source>
        <dbReference type="PROSITE" id="PS50949"/>
    </source>
</evidence>
<feature type="domain" description="HTH gntR-type" evidence="4">
    <location>
        <begin position="12"/>
        <end position="80"/>
    </location>
</feature>
<dbReference type="Proteomes" id="UP000273143">
    <property type="component" value="Chromosome"/>
</dbReference>
<dbReference type="InterPro" id="IPR000524">
    <property type="entry name" value="Tscrpt_reg_HTH_GntR"/>
</dbReference>
<dbReference type="PANTHER" id="PTHR44846">
    <property type="entry name" value="MANNOSYL-D-GLYCERATE TRANSPORT/METABOLISM SYSTEM REPRESSOR MNGR-RELATED"/>
    <property type="match status" value="1"/>
</dbReference>
<dbReference type="SMART" id="SM00866">
    <property type="entry name" value="UTRA"/>
    <property type="match status" value="1"/>
</dbReference>
<name>A0A3Q9JJB3_9GAMM</name>
<dbReference type="SMART" id="SM00345">
    <property type="entry name" value="HTH_GNTR"/>
    <property type="match status" value="1"/>
</dbReference>
<keyword evidence="2" id="KW-0238">DNA-binding</keyword>
<dbReference type="KEGG" id="emo:DM558_09250"/>
<evidence type="ECO:0000256" key="2">
    <source>
        <dbReference type="ARBA" id="ARBA00023125"/>
    </source>
</evidence>
<dbReference type="InterPro" id="IPR036388">
    <property type="entry name" value="WH-like_DNA-bd_sf"/>
</dbReference>
<dbReference type="PRINTS" id="PR00035">
    <property type="entry name" value="HTHGNTR"/>
</dbReference>
<keyword evidence="6" id="KW-1185">Reference proteome</keyword>
<dbReference type="RefSeq" id="WP_127163669.1">
    <property type="nucleotide sequence ID" value="NZ_CP029822.1"/>
</dbReference>
<dbReference type="SUPFAM" id="SSF64288">
    <property type="entry name" value="Chorismate lyase-like"/>
    <property type="match status" value="1"/>
</dbReference>
<dbReference type="PANTHER" id="PTHR44846:SF1">
    <property type="entry name" value="MANNOSYL-D-GLYCERATE TRANSPORT_METABOLISM SYSTEM REPRESSOR MNGR-RELATED"/>
    <property type="match status" value="1"/>
</dbReference>
<dbReference type="InterPro" id="IPR036390">
    <property type="entry name" value="WH_DNA-bd_sf"/>
</dbReference>
<dbReference type="Gene3D" id="1.10.10.10">
    <property type="entry name" value="Winged helix-like DNA-binding domain superfamily/Winged helix DNA-binding domain"/>
    <property type="match status" value="1"/>
</dbReference>
<keyword evidence="3" id="KW-0804">Transcription</keyword>
<dbReference type="EMBL" id="CP029822">
    <property type="protein sequence ID" value="AZS50954.1"/>
    <property type="molecule type" value="Genomic_DNA"/>
</dbReference>
<dbReference type="InterPro" id="IPR028978">
    <property type="entry name" value="Chorismate_lyase_/UTRA_dom_sf"/>
</dbReference>
<dbReference type="AlphaFoldDB" id="A0A3Q9JJB3"/>
<evidence type="ECO:0000256" key="3">
    <source>
        <dbReference type="ARBA" id="ARBA00023163"/>
    </source>
</evidence>
<dbReference type="GO" id="GO:0003677">
    <property type="term" value="F:DNA binding"/>
    <property type="evidence" value="ECO:0007669"/>
    <property type="project" value="UniProtKB-KW"/>
</dbReference>
<gene>
    <name evidence="5" type="ORF">DM558_09250</name>
</gene>
<keyword evidence="1" id="KW-0805">Transcription regulation</keyword>
<dbReference type="Pfam" id="PF07702">
    <property type="entry name" value="UTRA"/>
    <property type="match status" value="1"/>
</dbReference>
<dbReference type="InterPro" id="IPR050679">
    <property type="entry name" value="Bact_HTH_transcr_reg"/>
</dbReference>
<dbReference type="PROSITE" id="PS50949">
    <property type="entry name" value="HTH_GNTR"/>
    <property type="match status" value="1"/>
</dbReference>
<protein>
    <submittedName>
        <fullName evidence="5">GntR family transcriptional regulator</fullName>
    </submittedName>
</protein>
<evidence type="ECO:0000313" key="6">
    <source>
        <dbReference type="Proteomes" id="UP000273143"/>
    </source>
</evidence>
<dbReference type="Gene3D" id="3.40.1410.10">
    <property type="entry name" value="Chorismate lyase-like"/>
    <property type="match status" value="1"/>
</dbReference>
<evidence type="ECO:0000256" key="1">
    <source>
        <dbReference type="ARBA" id="ARBA00023015"/>
    </source>
</evidence>
<accession>A0A3Q9JJB3</accession>
<reference evidence="6" key="1">
    <citation type="submission" date="2018-06" db="EMBL/GenBank/DDBJ databases">
        <title>Complete genome of Pseudomonas insecticola strain QZS01.</title>
        <authorList>
            <person name="Wang J."/>
            <person name="Su Q."/>
        </authorList>
    </citation>
    <scope>NUCLEOTIDE SEQUENCE [LARGE SCALE GENOMIC DNA]</scope>
    <source>
        <strain evidence="6">QZS01</strain>
    </source>
</reference>
<proteinExistence type="predicted"/>
<dbReference type="InterPro" id="IPR011663">
    <property type="entry name" value="UTRA"/>
</dbReference>
<dbReference type="SUPFAM" id="SSF46785">
    <property type="entry name" value="Winged helix' DNA-binding domain"/>
    <property type="match status" value="1"/>
</dbReference>
<sequence length="243" mass="28054">MFQSIASYGFKLPLYERVRLQIQERLSKHVWDINQPIPSESELSEEYGVSVGTVRKAIERLVEDNLLVKIQGKGTFVKQPNFSASLMKFFRYRNTQGELIEPIGVLKKVEKISAIPAINGILKLAPTDSLIYLERVRLIDGAIMLSEKIWLPYDLFNSLLDISLQDFGNLLYPFYYDRCNQLIASANEKLTFVKGYRDMYLDNPADETLLKICRIANNLEHIPVEYRESFGCTTNFHYEVNIV</sequence>